<gene>
    <name evidence="2" type="ORF">MENT_LOCUS12673</name>
</gene>
<accession>A0A6V7UGE7</accession>
<dbReference type="Proteomes" id="UP000580250">
    <property type="component" value="Unassembled WGS sequence"/>
</dbReference>
<name>A0A6V7UGE7_MELEN</name>
<feature type="signal peptide" evidence="1">
    <location>
        <begin position="1"/>
        <end position="32"/>
    </location>
</feature>
<dbReference type="AlphaFoldDB" id="A0A6V7UGE7"/>
<evidence type="ECO:0000256" key="1">
    <source>
        <dbReference type="SAM" id="SignalP"/>
    </source>
</evidence>
<organism evidence="2 3">
    <name type="scientific">Meloidogyne enterolobii</name>
    <name type="common">Root-knot nematode worm</name>
    <name type="synonym">Meloidogyne mayaguensis</name>
    <dbReference type="NCBI Taxonomy" id="390850"/>
    <lineage>
        <taxon>Eukaryota</taxon>
        <taxon>Metazoa</taxon>
        <taxon>Ecdysozoa</taxon>
        <taxon>Nematoda</taxon>
        <taxon>Chromadorea</taxon>
        <taxon>Rhabditida</taxon>
        <taxon>Tylenchina</taxon>
        <taxon>Tylenchomorpha</taxon>
        <taxon>Tylenchoidea</taxon>
        <taxon>Meloidogynidae</taxon>
        <taxon>Meloidogyninae</taxon>
        <taxon>Meloidogyne</taxon>
    </lineage>
</organism>
<evidence type="ECO:0000313" key="3">
    <source>
        <dbReference type="Proteomes" id="UP000580250"/>
    </source>
</evidence>
<reference evidence="2 3" key="1">
    <citation type="submission" date="2020-08" db="EMBL/GenBank/DDBJ databases">
        <authorList>
            <person name="Koutsovoulos G."/>
            <person name="Danchin GJ E."/>
        </authorList>
    </citation>
    <scope>NUCLEOTIDE SEQUENCE [LARGE SCALE GENOMIC DNA]</scope>
</reference>
<feature type="chain" id="PRO_5028120664" evidence="1">
    <location>
        <begin position="33"/>
        <end position="158"/>
    </location>
</feature>
<evidence type="ECO:0000313" key="2">
    <source>
        <dbReference type="EMBL" id="CAD2157538.1"/>
    </source>
</evidence>
<comment type="caution">
    <text evidence="2">The sequence shown here is derived from an EMBL/GenBank/DDBJ whole genome shotgun (WGS) entry which is preliminary data.</text>
</comment>
<sequence>MTYLTENFGIFRMFSKIMILFALCCICRLVNCSSNNNINSAQHNNFRTRITPIIVGTEKELSTFFNSFHQHPKNTLIKRALDMLEGDDFIGMQRKRALDLMEGDGFGGGFDRKRRALDMMEGDDFIGLKKRSNMLRKRALDILEGDDFVGMQKRALLM</sequence>
<keyword evidence="1" id="KW-0732">Signal</keyword>
<dbReference type="EMBL" id="CAJEWN010000066">
    <property type="protein sequence ID" value="CAD2157538.1"/>
    <property type="molecule type" value="Genomic_DNA"/>
</dbReference>
<protein>
    <submittedName>
        <fullName evidence="2">Uncharacterized protein</fullName>
    </submittedName>
</protein>
<proteinExistence type="predicted"/>
<dbReference type="OrthoDB" id="5869190at2759"/>